<dbReference type="EMBL" id="ARXX01000016">
    <property type="protein sequence ID" value="MBF5056059.1"/>
    <property type="molecule type" value="Genomic_DNA"/>
</dbReference>
<organism evidence="1 2">
    <name type="scientific">Alloalcanivorax profundimaris</name>
    <dbReference type="NCBI Taxonomy" id="2735259"/>
    <lineage>
        <taxon>Bacteria</taxon>
        <taxon>Pseudomonadati</taxon>
        <taxon>Pseudomonadota</taxon>
        <taxon>Gammaproteobacteria</taxon>
        <taxon>Oceanospirillales</taxon>
        <taxon>Alcanivoracaceae</taxon>
        <taxon>Alloalcanivorax</taxon>
    </lineage>
</organism>
<reference evidence="1 2" key="1">
    <citation type="submission" date="2012-09" db="EMBL/GenBank/DDBJ databases">
        <title>Genome Sequence of alkane-degrading Bacterium Alcanivorax sp. 521-1.</title>
        <authorList>
            <person name="Lai Q."/>
            <person name="Shao Z."/>
        </authorList>
    </citation>
    <scope>NUCLEOTIDE SEQUENCE [LARGE SCALE GENOMIC DNA]</scope>
    <source>
        <strain evidence="1 2">521-1</strain>
    </source>
</reference>
<comment type="caution">
    <text evidence="1">The sequence shown here is derived from an EMBL/GenBank/DDBJ whole genome shotgun (WGS) entry which is preliminary data.</text>
</comment>
<accession>A0ABS0API4</accession>
<dbReference type="Proteomes" id="UP000662703">
    <property type="component" value="Unassembled WGS sequence"/>
</dbReference>
<keyword evidence="2" id="KW-1185">Reference proteome</keyword>
<proteinExistence type="predicted"/>
<evidence type="ECO:0000313" key="1">
    <source>
        <dbReference type="EMBL" id="MBF5056059.1"/>
    </source>
</evidence>
<name>A0ABS0API4_9GAMM</name>
<gene>
    <name evidence="1" type="ORF">Y5W_01353</name>
</gene>
<sequence length="166" mass="18563">MRELLDRLEGAVVVRTSFRKSAFVEWLEQIKQQLDLMALVGQCQLHAVGRVPGPTCGCGIRTPLAEYPADCCLALVRSHLLLEELDLTTSWLDMHAREYARAGEKGIERSFTEWLRERMVADLATMTGWCGAVHHAVLTLACNEFDAGRVTALDLALLRQIERLVG</sequence>
<protein>
    <submittedName>
        <fullName evidence="1">Uncharacterized protein</fullName>
    </submittedName>
</protein>
<evidence type="ECO:0000313" key="2">
    <source>
        <dbReference type="Proteomes" id="UP000662703"/>
    </source>
</evidence>
<dbReference type="RefSeq" id="WP_194864633.1">
    <property type="nucleotide sequence ID" value="NZ_ARXX01000016.1"/>
</dbReference>